<protein>
    <submittedName>
        <fullName evidence="3">Acriflavin resistance protein</fullName>
    </submittedName>
</protein>
<evidence type="ECO:0000256" key="1">
    <source>
        <dbReference type="SAM" id="Coils"/>
    </source>
</evidence>
<feature type="transmembrane region" description="Helical" evidence="2">
    <location>
        <begin position="964"/>
        <end position="990"/>
    </location>
</feature>
<feature type="transmembrane region" description="Helical" evidence="2">
    <location>
        <begin position="887"/>
        <end position="908"/>
    </location>
</feature>
<evidence type="ECO:0000313" key="4">
    <source>
        <dbReference type="Proteomes" id="UP000030832"/>
    </source>
</evidence>
<dbReference type="PANTHER" id="PTHR32063:SF0">
    <property type="entry name" value="SWARMING MOTILITY PROTEIN SWRC"/>
    <property type="match status" value="1"/>
</dbReference>
<feature type="transmembrane region" description="Helical" evidence="2">
    <location>
        <begin position="861"/>
        <end position="881"/>
    </location>
</feature>
<comment type="caution">
    <text evidence="3">The sequence shown here is derived from an EMBL/GenBank/DDBJ whole genome shotgun (WGS) entry which is preliminary data.</text>
</comment>
<feature type="transmembrane region" description="Helical" evidence="2">
    <location>
        <begin position="519"/>
        <end position="536"/>
    </location>
</feature>
<feature type="transmembrane region" description="Helical" evidence="2">
    <location>
        <begin position="356"/>
        <end position="376"/>
    </location>
</feature>
<dbReference type="Gene3D" id="3.30.70.1430">
    <property type="entry name" value="Multidrug efflux transporter AcrB pore domain"/>
    <property type="match status" value="2"/>
</dbReference>
<keyword evidence="2" id="KW-1133">Transmembrane helix</keyword>
<dbReference type="Gene3D" id="1.20.1640.10">
    <property type="entry name" value="Multidrug efflux transporter AcrB transmembrane domain"/>
    <property type="match status" value="2"/>
</dbReference>
<feature type="transmembrane region" description="Helical" evidence="2">
    <location>
        <begin position="936"/>
        <end position="958"/>
    </location>
</feature>
<accession>A0A0B0IPX1</accession>
<evidence type="ECO:0000313" key="3">
    <source>
        <dbReference type="EMBL" id="KHF41726.1"/>
    </source>
</evidence>
<organism evidence="3 4">
    <name type="scientific">Halalkalibacter okhensis</name>
    <dbReference type="NCBI Taxonomy" id="333138"/>
    <lineage>
        <taxon>Bacteria</taxon>
        <taxon>Bacillati</taxon>
        <taxon>Bacillota</taxon>
        <taxon>Bacilli</taxon>
        <taxon>Bacillales</taxon>
        <taxon>Bacillaceae</taxon>
        <taxon>Halalkalibacter</taxon>
    </lineage>
</organism>
<dbReference type="Pfam" id="PF00873">
    <property type="entry name" value="ACR_tran"/>
    <property type="match status" value="1"/>
</dbReference>
<dbReference type="PRINTS" id="PR00702">
    <property type="entry name" value="ACRIFLAVINRP"/>
</dbReference>
<dbReference type="eggNOG" id="COG0841">
    <property type="taxonomic scope" value="Bacteria"/>
</dbReference>
<keyword evidence="2" id="KW-0812">Transmembrane</keyword>
<feature type="transmembrane region" description="Helical" evidence="2">
    <location>
        <begin position="455"/>
        <end position="478"/>
    </location>
</feature>
<dbReference type="Gene3D" id="3.30.2090.10">
    <property type="entry name" value="Multidrug efflux transporter AcrB TolC docking domain, DN and DC subdomains"/>
    <property type="match status" value="2"/>
</dbReference>
<dbReference type="STRING" id="333138.LQ50_03250"/>
<dbReference type="AlphaFoldDB" id="A0A0B0IPX1"/>
<feature type="transmembrane region" description="Helical" evidence="2">
    <location>
        <begin position="427"/>
        <end position="449"/>
    </location>
</feature>
<keyword evidence="2" id="KW-0472">Membrane</keyword>
<dbReference type="Proteomes" id="UP000030832">
    <property type="component" value="Unassembled WGS sequence"/>
</dbReference>
<keyword evidence="1" id="KW-0175">Coiled coil</keyword>
<feature type="transmembrane region" description="Helical" evidence="2">
    <location>
        <begin position="330"/>
        <end position="349"/>
    </location>
</feature>
<dbReference type="EMBL" id="JRJU01000002">
    <property type="protein sequence ID" value="KHF41726.1"/>
    <property type="molecule type" value="Genomic_DNA"/>
</dbReference>
<proteinExistence type="predicted"/>
<dbReference type="PANTHER" id="PTHR32063">
    <property type="match status" value="1"/>
</dbReference>
<dbReference type="InterPro" id="IPR001036">
    <property type="entry name" value="Acrflvin-R"/>
</dbReference>
<name>A0A0B0IPX1_9BACI</name>
<dbReference type="SUPFAM" id="SSF82866">
    <property type="entry name" value="Multidrug efflux transporter AcrB transmembrane domain"/>
    <property type="match status" value="2"/>
</dbReference>
<reference evidence="3 4" key="1">
    <citation type="submission" date="2014-09" db="EMBL/GenBank/DDBJ databases">
        <title>Genome sequencing and annotation of Bacillus Okhensis strain Kh10-101T.</title>
        <authorList>
            <person name="Prakash J.S."/>
        </authorList>
    </citation>
    <scope>NUCLEOTIDE SEQUENCE [LARGE SCALE GENOMIC DNA]</scope>
    <source>
        <strain evidence="4">Kh10-101T</strain>
    </source>
</reference>
<dbReference type="GO" id="GO:0005886">
    <property type="term" value="C:plasma membrane"/>
    <property type="evidence" value="ECO:0007669"/>
    <property type="project" value="TreeGrafter"/>
</dbReference>
<feature type="transmembrane region" description="Helical" evidence="2">
    <location>
        <begin position="382"/>
        <end position="407"/>
    </location>
</feature>
<dbReference type="Gene3D" id="3.30.70.1320">
    <property type="entry name" value="Multidrug efflux transporter AcrB pore domain like"/>
    <property type="match status" value="1"/>
</dbReference>
<feature type="transmembrane region" description="Helical" evidence="2">
    <location>
        <begin position="12"/>
        <end position="29"/>
    </location>
</feature>
<dbReference type="GO" id="GO:0042910">
    <property type="term" value="F:xenobiotic transmembrane transporter activity"/>
    <property type="evidence" value="ECO:0007669"/>
    <property type="project" value="TreeGrafter"/>
</dbReference>
<feature type="transmembrane region" description="Helical" evidence="2">
    <location>
        <begin position="835"/>
        <end position="854"/>
    </location>
</feature>
<evidence type="ECO:0000256" key="2">
    <source>
        <dbReference type="SAM" id="Phobius"/>
    </source>
</evidence>
<dbReference type="Gene3D" id="3.30.70.1440">
    <property type="entry name" value="Multidrug efflux transporter AcrB pore domain"/>
    <property type="match status" value="1"/>
</dbReference>
<dbReference type="SUPFAM" id="SSF82693">
    <property type="entry name" value="Multidrug efflux transporter AcrB pore domain, PN1, PN2, PC1 and PC2 subdomains"/>
    <property type="match status" value="1"/>
</dbReference>
<gene>
    <name evidence="3" type="ORF">LQ50_03250</name>
</gene>
<dbReference type="RefSeq" id="WP_034625991.1">
    <property type="nucleotide sequence ID" value="NZ_JRJU01000002.1"/>
</dbReference>
<dbReference type="OrthoDB" id="9757876at2"/>
<keyword evidence="4" id="KW-1185">Reference proteome</keyword>
<dbReference type="SUPFAM" id="SSF82714">
    <property type="entry name" value="Multidrug efflux transporter AcrB TolC docking domain, DN and DC subdomains"/>
    <property type="match status" value="1"/>
</dbReference>
<sequence length="1018" mass="113693">MSLIKFLLDRKIFVGLMVVFIFFIGFFSVTKLDQELFPPISFDMALIHVDAGELATLDVEQQVTEPIEQVLSNIDGVDSYESSSYIGQSAITVFIEEGRGDEVFKVIESQTLPLQAQLPAVNHLEALQYSTEQPFDFFMSISNGSIEKMSQFAKEVVKPRLEQLPEVREVRFEGLEDYEVTIQLQKDTMEELNLDVTQVSQFLQQSNIITSLGTFTEEENEPIIRWDTTFEKIEHVENLTMPTSDGMKHLHEIADVSLKVSEGSTGVWKDGSNDFIFTQVGRVSNVTQIEMAEAVRNEVEKMKEEGLVNGFDFDYIVSQADYIADAIDGVTYNILLGGLLSILTLIVFLRNVRATLIIGISIPASILLTFSSMWILGYSFNIISLIALGLGIGMMVDASIVIMESIYRKKEQGLGNREAVLKGIKEVATAVFASMLTTIVVFIPIGLLGGETGKFMMILSVVVIVTLVSSVIVSFTLIPSLCENFLKVSSKQKEIAENRTIRSYGNILSWMTKRKRRRYGVVGLFAVMFIGSLFLTTKIPMTVMPDVFNRYSEVMITLESGVTPTEKEEIVSQINNSLENITDVKESFVLDQLDYLYLLINMTTGEEVTLEQKAVNEQIFNELRMLEEQFPVESVYSALDEGGGGYPIQLEVVGDDLERLKELAISLEEELNQTNGIVGSKRTSEKHVEEQLIVLKEEEMKEDGLTALQLLQEMDASQTKQPIGHLLDSDVTPIYIESENSLVKKSDLLDLEIETPQGQKSLSDYIKLETTMMPTQIDRKDGQRVVKVLADISDRDLGSVNRDVQALIQQFNTPEGYTVSISGDLEAQQEAIQDMLLILGIAVFLVYVVMAVQFNHLVHPIIVMTIIPMTITGVILGLFVTQRELSIMSAMGVIMLIGIVLNNAILLIDRTKQLRLEEKSIHEAVIEAGKNRIRPIFLTTLTTVAGMFPLAISTGVASNYQAPLATVVITGLLFSTLITLLLIPAVYMLFDDVARGMKRLYRKKEDLPNTSSTRNQNH</sequence>
<dbReference type="InterPro" id="IPR027463">
    <property type="entry name" value="AcrB_DN_DC_subdom"/>
</dbReference>
<feature type="coiled-coil region" evidence="1">
    <location>
        <begin position="650"/>
        <end position="677"/>
    </location>
</feature>